<dbReference type="RefSeq" id="WP_345303303.1">
    <property type="nucleotide sequence ID" value="NZ_BAABJE010000010.1"/>
</dbReference>
<name>A0ABP9BJ94_9GAMM</name>
<keyword evidence="1" id="KW-0812">Transmembrane</keyword>
<reference evidence="3" key="1">
    <citation type="journal article" date="2019" name="Int. J. Syst. Evol. Microbiol.">
        <title>The Global Catalogue of Microorganisms (GCM) 10K type strain sequencing project: providing services to taxonomists for standard genome sequencing and annotation.</title>
        <authorList>
            <consortium name="The Broad Institute Genomics Platform"/>
            <consortium name="The Broad Institute Genome Sequencing Center for Infectious Disease"/>
            <person name="Wu L."/>
            <person name="Ma J."/>
        </authorList>
    </citation>
    <scope>NUCLEOTIDE SEQUENCE [LARGE SCALE GENOMIC DNA]</scope>
    <source>
        <strain evidence="3">JCM 18204</strain>
    </source>
</reference>
<gene>
    <name evidence="2" type="ORF">GCM10023307_21330</name>
</gene>
<evidence type="ECO:0000256" key="1">
    <source>
        <dbReference type="SAM" id="Phobius"/>
    </source>
</evidence>
<protein>
    <submittedName>
        <fullName evidence="2">Uncharacterized protein</fullName>
    </submittedName>
</protein>
<keyword evidence="3" id="KW-1185">Reference proteome</keyword>
<keyword evidence="1" id="KW-0472">Membrane</keyword>
<keyword evidence="1" id="KW-1133">Transmembrane helix</keyword>
<comment type="caution">
    <text evidence="2">The sequence shown here is derived from an EMBL/GenBank/DDBJ whole genome shotgun (WGS) entry which is preliminary data.</text>
</comment>
<dbReference type="Proteomes" id="UP001499959">
    <property type="component" value="Unassembled WGS sequence"/>
</dbReference>
<feature type="transmembrane region" description="Helical" evidence="1">
    <location>
        <begin position="259"/>
        <end position="280"/>
    </location>
</feature>
<evidence type="ECO:0000313" key="3">
    <source>
        <dbReference type="Proteomes" id="UP001499959"/>
    </source>
</evidence>
<feature type="transmembrane region" description="Helical" evidence="1">
    <location>
        <begin position="300"/>
        <end position="319"/>
    </location>
</feature>
<organism evidence="2 3">
    <name type="scientific">Lysobacter hankyongensis</name>
    <dbReference type="NCBI Taxonomy" id="1176535"/>
    <lineage>
        <taxon>Bacteria</taxon>
        <taxon>Pseudomonadati</taxon>
        <taxon>Pseudomonadota</taxon>
        <taxon>Gammaproteobacteria</taxon>
        <taxon>Lysobacterales</taxon>
        <taxon>Lysobacteraceae</taxon>
        <taxon>Lysobacter</taxon>
    </lineage>
</organism>
<dbReference type="EMBL" id="BAABJE010000010">
    <property type="protein sequence ID" value="GAA4795325.1"/>
    <property type="molecule type" value="Genomic_DNA"/>
</dbReference>
<accession>A0ABP9BJ94</accession>
<sequence length="426" mass="48411">METRSVPRLNDRDLIRAFEQVAQEFIEEGSKVDYHDQFGDLISKDAIELLKEFAGYEISAAVLTIQNITFRLRRTHSNYQPDLKTDEIGYLFDGKAQNHGHRPKDRNTFFKADARLQRALAEPLAIAKTSEEYSTILSHGTILERMESVAALLIEKNDEFRRQLQVEHSENESRRQKELDALISLEREKGEEHRARLAEEFTKRHSTLDETQKELDALKKSLDDRNNTHVRREIRTTISSIISDRLQNFTVSKATKTQYLTVNVASIGGFIILAAATIYFGAQIQIDPETKKYGPESIALIIKSASFGAVTIALGSWYLGWLNRWFQRIADSEFKLQQFRLDIERASWLAETVLEWKSSSQEPFPELLATRLSDGLFQSTGSSADGPRTPASHLAEALFGSASAAKIRVGENELNFDRSGIKRLDE</sequence>
<evidence type="ECO:0000313" key="2">
    <source>
        <dbReference type="EMBL" id="GAA4795325.1"/>
    </source>
</evidence>
<proteinExistence type="predicted"/>